<dbReference type="InterPro" id="IPR007587">
    <property type="entry name" value="SAPS"/>
</dbReference>
<feature type="compositionally biased region" description="Acidic residues" evidence="3">
    <location>
        <begin position="436"/>
        <end position="448"/>
    </location>
</feature>
<dbReference type="Proteomes" id="UP001470230">
    <property type="component" value="Unassembled WGS sequence"/>
</dbReference>
<protein>
    <submittedName>
        <fullName evidence="4">Sporulation-induced protein</fullName>
    </submittedName>
</protein>
<dbReference type="PANTHER" id="PTHR12634">
    <property type="entry name" value="SIT4 YEAST -ASSOCIATING PROTEIN-RELATED"/>
    <property type="match status" value="1"/>
</dbReference>
<evidence type="ECO:0000256" key="2">
    <source>
        <dbReference type="ARBA" id="ARBA00023306"/>
    </source>
</evidence>
<name>A0ABR2JLK8_9EUKA</name>
<evidence type="ECO:0000256" key="1">
    <source>
        <dbReference type="ARBA" id="ARBA00006180"/>
    </source>
</evidence>
<keyword evidence="5" id="KW-1185">Reference proteome</keyword>
<comment type="similarity">
    <text evidence="1">Belongs to the SAPS family.</text>
</comment>
<evidence type="ECO:0000313" key="4">
    <source>
        <dbReference type="EMBL" id="KAK8878107.1"/>
    </source>
</evidence>
<gene>
    <name evidence="4" type="ORF">M9Y10_004871</name>
</gene>
<feature type="compositionally biased region" description="Acidic residues" evidence="3">
    <location>
        <begin position="527"/>
        <end position="544"/>
    </location>
</feature>
<feature type="region of interest" description="Disordered" evidence="3">
    <location>
        <begin position="429"/>
        <end position="550"/>
    </location>
</feature>
<organism evidence="4 5">
    <name type="scientific">Tritrichomonas musculus</name>
    <dbReference type="NCBI Taxonomy" id="1915356"/>
    <lineage>
        <taxon>Eukaryota</taxon>
        <taxon>Metamonada</taxon>
        <taxon>Parabasalia</taxon>
        <taxon>Tritrichomonadida</taxon>
        <taxon>Tritrichomonadidae</taxon>
        <taxon>Tritrichomonas</taxon>
    </lineage>
</organism>
<keyword evidence="2" id="KW-0131">Cell cycle</keyword>
<dbReference type="PANTHER" id="PTHR12634:SF8">
    <property type="entry name" value="FIERY MOUNTAIN, ISOFORM D"/>
    <property type="match status" value="1"/>
</dbReference>
<reference evidence="4 5" key="1">
    <citation type="submission" date="2024-04" db="EMBL/GenBank/DDBJ databases">
        <title>Tritrichomonas musculus Genome.</title>
        <authorList>
            <person name="Alves-Ferreira E."/>
            <person name="Grigg M."/>
            <person name="Lorenzi H."/>
            <person name="Galac M."/>
        </authorList>
    </citation>
    <scope>NUCLEOTIDE SEQUENCE [LARGE SCALE GENOMIC DNA]</scope>
    <source>
        <strain evidence="4 5">EAF2021</strain>
    </source>
</reference>
<feature type="compositionally biased region" description="Basic and acidic residues" evidence="3">
    <location>
        <begin position="472"/>
        <end position="503"/>
    </location>
</feature>
<evidence type="ECO:0000313" key="5">
    <source>
        <dbReference type="Proteomes" id="UP001470230"/>
    </source>
</evidence>
<proteinExistence type="inferred from homology"/>
<accession>A0ABR2JLK8</accession>
<feature type="region of interest" description="Disordered" evidence="3">
    <location>
        <begin position="393"/>
        <end position="415"/>
    </location>
</feature>
<dbReference type="EMBL" id="JAPFFF010000011">
    <property type="protein sequence ID" value="KAK8878107.1"/>
    <property type="molecule type" value="Genomic_DNA"/>
</dbReference>
<evidence type="ECO:0000256" key="3">
    <source>
        <dbReference type="SAM" id="MobiDB-lite"/>
    </source>
</evidence>
<sequence>MSWNFGGPNLDSIKNLVTADGTTLEQVLNDNLLTPSLRFETEEVIEFFSKRDIIKSLLIWSITTQNDEDPNYFKYSRIATNVLTTPCIQLQNVLIDSNLLLPAFRNFFRLDPEESPLICGNYQRVVEYFIRVTRGEILEQFPEITSFLIDRIQVLPLRLLLFNILIELKEYLSETQSVLDNLSEIIEKGGPTAFGAVDLLFDLIKNENNPFKGDSMEGVVNSLFNFAILDTSTSLYKVQAYVVLELIIKLYGITNFTETLNDYEGKVDFTSEGIDGIHIFRVYPNSHLSEAFTRFFKDTTNCTLGSICLSSIKSQENLIEFVKDNHILEQILELYPDEKCSGYLTEIALFLSEKVPGKEESNCDEKDTMYRWGKFVKNQIVWKKQQISQSEKYGGERPAVFGRTDTSLTGKNDISPITGIVTKTKISNDNAFNFDSDSDEDSSSDDEEASTKTSQTNHLIRKDPVQNLHLSSSDEEKNSDGENEGKDQNDGNKDGDTEEKTQEQEYSDMMMKLWGFSIAPVKKKEEVDDEESSYSYNDEDEEEQKNENEN</sequence>
<comment type="caution">
    <text evidence="4">The sequence shown here is derived from an EMBL/GenBank/DDBJ whole genome shotgun (WGS) entry which is preliminary data.</text>
</comment>